<dbReference type="Pfam" id="PF00535">
    <property type="entry name" value="Glycos_transf_2"/>
    <property type="match status" value="1"/>
</dbReference>
<sequence>MKNKTTHTDTYLNNHLKSITDSFDFACVQNISPAKNDIALSYIVICKNSQSTIERCLNSIYKNMTARDELIVLDTGSTDRTVQLIEKTVPKVRILVTNWTNDFARARNIALKSASKDWVFFVDSDEWLDSEDGTSLEAIIKKAQTKKLNFVINPTFSDSTGQIYQTVGRIFPTNASFHYYAKIHEEIRKNDKKLGYDVKHFVSADVIIYHDGYNKEVMQKKNKIKRNISLLQEMVHEEPQNARWTYLLARDGFAVFSPAQVEQLIKKTLELVSADNRQKKYSLVAQKLLGRILFKEGKTANALLSFQNVLKMTNGTDSDALYYITVIKINNLLLETNSIEKELLNYLSSHDQTIDVNSDISGNYFHIAQIILECDLISANYEHLLPLISEIPKEFSNNIKNKIKAASKIYSKLQGDSKDANNKTNRSK</sequence>
<name>A0A1B3IR19_LACPN</name>
<dbReference type="InterPro" id="IPR001173">
    <property type="entry name" value="Glyco_trans_2-like"/>
</dbReference>
<dbReference type="PANTHER" id="PTHR43630">
    <property type="entry name" value="POLY-BETA-1,6-N-ACETYL-D-GLUCOSAMINE SYNTHASE"/>
    <property type="match status" value="1"/>
</dbReference>
<dbReference type="CDD" id="cd02511">
    <property type="entry name" value="Beta4Glucosyltransferase"/>
    <property type="match status" value="1"/>
</dbReference>
<protein>
    <submittedName>
        <fullName evidence="2">AsmA</fullName>
    </submittedName>
</protein>
<evidence type="ECO:0000259" key="1">
    <source>
        <dbReference type="Pfam" id="PF00535"/>
    </source>
</evidence>
<dbReference type="SUPFAM" id="SSF53448">
    <property type="entry name" value="Nucleotide-diphospho-sugar transferases"/>
    <property type="match status" value="1"/>
</dbReference>
<dbReference type="AlphaFoldDB" id="A0A1B3IR19"/>
<dbReference type="InterPro" id="IPR029044">
    <property type="entry name" value="Nucleotide-diphossugar_trans"/>
</dbReference>
<keyword evidence="2" id="KW-0614">Plasmid</keyword>
<reference evidence="2" key="2">
    <citation type="journal article" date="2016" name="FEBS Lett.">
        <title>Bacteriocin ASM1 is an O/S-diglycosylated, plasmid-encoded orthologue of glycocin F.</title>
        <authorList>
            <person name="Man P."/>
            <person name="Main P."/>
            <person name="Hata T."/>
            <person name="Loo T.S."/>
            <person name="Havlicek V."/>
            <person name="Patchett M.L."/>
            <person name="Norris G.E."/>
        </authorList>
    </citation>
    <scope>NUCLEOTIDE SEQUENCE</scope>
    <source>
        <strain evidence="2">A-1</strain>
        <plasmid evidence="2">pA1_ASM1</plasmid>
    </source>
</reference>
<feature type="domain" description="Glycosyltransferase 2-like" evidence="1">
    <location>
        <begin position="41"/>
        <end position="164"/>
    </location>
</feature>
<evidence type="ECO:0000313" key="2">
    <source>
        <dbReference type="EMBL" id="AOF43520.1"/>
    </source>
</evidence>
<accession>A0A1B3IR19</accession>
<organism evidence="2">
    <name type="scientific">Lactiplantibacillus plantarum</name>
    <name type="common">Lactobacillus plantarum</name>
    <dbReference type="NCBI Taxonomy" id="1590"/>
    <lineage>
        <taxon>Bacteria</taxon>
        <taxon>Bacillati</taxon>
        <taxon>Bacillota</taxon>
        <taxon>Bacilli</taxon>
        <taxon>Lactobacillales</taxon>
        <taxon>Lactobacillaceae</taxon>
        <taxon>Lactiplantibacillus</taxon>
    </lineage>
</organism>
<gene>
    <name evidence="2" type="primary">asmA</name>
</gene>
<dbReference type="RefSeq" id="WP_172687978.1">
    <property type="nucleotide sequence ID" value="NZ_KU896918.1"/>
</dbReference>
<dbReference type="PANTHER" id="PTHR43630:SF2">
    <property type="entry name" value="GLYCOSYLTRANSFERASE"/>
    <property type="match status" value="1"/>
</dbReference>
<proteinExistence type="predicted"/>
<geneLocation type="plasmid" evidence="2">
    <name>pA1_ASM1</name>
</geneLocation>
<reference evidence="2" key="1">
    <citation type="journal article" date="2010" name="Int. J. Food Microbiol.">
        <title>Isolation and characterization of plantaricin ASM1: a new bacteriocin produced by Lactobacillus plantarum A-1.</title>
        <authorList>
            <person name="Hata T."/>
            <person name="Tanaka R."/>
            <person name="Ohmomo S."/>
        </authorList>
    </citation>
    <scope>NUCLEOTIDE SEQUENCE</scope>
    <source>
        <strain evidence="2">A-1</strain>
        <plasmid evidence="2">pA1_ASM1</plasmid>
    </source>
</reference>
<dbReference type="EMBL" id="KU896918">
    <property type="protein sequence ID" value="AOF43520.1"/>
    <property type="molecule type" value="Genomic_DNA"/>
</dbReference>
<dbReference type="Gene3D" id="3.90.550.10">
    <property type="entry name" value="Spore Coat Polysaccharide Biosynthesis Protein SpsA, Chain A"/>
    <property type="match status" value="1"/>
</dbReference>